<accession>A0A0H3A2F3</accession>
<proteinExistence type="predicted"/>
<evidence type="ECO:0000313" key="2">
    <source>
        <dbReference type="EMBL" id="ABK69233.1"/>
    </source>
</evidence>
<protein>
    <submittedName>
        <fullName evidence="2">Uncharacterized protein</fullName>
    </submittedName>
</protein>
<feature type="region of interest" description="Disordered" evidence="1">
    <location>
        <begin position="22"/>
        <end position="61"/>
    </location>
</feature>
<dbReference type="AlphaFoldDB" id="A0A0H3A2F3"/>
<organism evidence="2 3">
    <name type="scientific">Mycobacterium avium (strain 104)</name>
    <dbReference type="NCBI Taxonomy" id="243243"/>
    <lineage>
        <taxon>Bacteria</taxon>
        <taxon>Bacillati</taxon>
        <taxon>Actinomycetota</taxon>
        <taxon>Actinomycetes</taxon>
        <taxon>Mycobacteriales</taxon>
        <taxon>Mycobacteriaceae</taxon>
        <taxon>Mycobacterium</taxon>
        <taxon>Mycobacterium avium complex (MAC)</taxon>
    </lineage>
</organism>
<dbReference type="Proteomes" id="UP000001574">
    <property type="component" value="Chromosome"/>
</dbReference>
<name>A0A0H3A2F3_MYCA1</name>
<feature type="compositionally biased region" description="Basic and acidic residues" evidence="1">
    <location>
        <begin position="40"/>
        <end position="54"/>
    </location>
</feature>
<reference evidence="2 3" key="1">
    <citation type="submission" date="2006-10" db="EMBL/GenBank/DDBJ databases">
        <authorList>
            <person name="Fleischmann R.D."/>
            <person name="Dodson R.J."/>
            <person name="Haft D.H."/>
            <person name="Merkel J.S."/>
            <person name="Nelson W.C."/>
            <person name="Fraser C.M."/>
        </authorList>
    </citation>
    <scope>NUCLEOTIDE SEQUENCE [LARGE SCALE GENOMIC DNA]</scope>
    <source>
        <strain evidence="2 3">104</strain>
    </source>
</reference>
<dbReference type="KEGG" id="mav:MAV_2724"/>
<evidence type="ECO:0000313" key="3">
    <source>
        <dbReference type="Proteomes" id="UP000001574"/>
    </source>
</evidence>
<dbReference type="HOGENOM" id="CLU_2917628_0_0_11"/>
<evidence type="ECO:0000256" key="1">
    <source>
        <dbReference type="SAM" id="MobiDB-lite"/>
    </source>
</evidence>
<sequence>MQLLVTGRHVANRCLPGFFPRRRSRVPGNDRTGSRIPVMHRPECDHKTSSELRRNYRKAAA</sequence>
<dbReference type="EMBL" id="CP000479">
    <property type="protein sequence ID" value="ABK69233.1"/>
    <property type="molecule type" value="Genomic_DNA"/>
</dbReference>
<gene>
    <name evidence="2" type="ordered locus">MAV_2724</name>
</gene>